<dbReference type="Proteomes" id="UP000537890">
    <property type="component" value="Unassembled WGS sequence"/>
</dbReference>
<organism evidence="1 2">
    <name type="scientific">Candidatus Methanofishera endochildressiae</name>
    <dbReference type="NCBI Taxonomy" id="2738884"/>
    <lineage>
        <taxon>Bacteria</taxon>
        <taxon>Pseudomonadati</taxon>
        <taxon>Pseudomonadota</taxon>
        <taxon>Gammaproteobacteria</taxon>
        <taxon>Candidatus Methanofishera</taxon>
    </lineage>
</organism>
<reference evidence="1 2" key="1">
    <citation type="submission" date="2020-05" db="EMBL/GenBank/DDBJ databases">
        <title>Horizontal transmission and recombination maintain forever young bacterial symbiont genomes.</title>
        <authorList>
            <person name="Russell S.L."/>
            <person name="Pepper-Tunick E."/>
            <person name="Svedberg J."/>
            <person name="Byrne A."/>
            <person name="Ruelas Castillo J."/>
            <person name="Vollmers C."/>
            <person name="Beinart R.A."/>
            <person name="Corbett-Detig R."/>
        </authorList>
    </citation>
    <scope>NUCLEOTIDE SEQUENCE [LARGE SCALE GENOMIC DNA]</scope>
    <source>
        <strain evidence="1">4727-3</strain>
    </source>
</reference>
<dbReference type="InterPro" id="IPR036087">
    <property type="entry name" value="Nict_dMeBzImd_PRibTrfase_sf"/>
</dbReference>
<protein>
    <submittedName>
        <fullName evidence="1">Nicotinate-nucleotide--dimethylbenzimidazole phosphoribosyltransferase</fullName>
    </submittedName>
</protein>
<name>A0A7Z0SF08_9GAMM</name>
<dbReference type="Gene3D" id="3.40.50.10210">
    <property type="match status" value="1"/>
</dbReference>
<evidence type="ECO:0000313" key="1">
    <source>
        <dbReference type="EMBL" id="NYT46900.1"/>
    </source>
</evidence>
<dbReference type="PANTHER" id="PTHR43463">
    <property type="entry name" value="NICOTINATE-NUCLEOTIDE--DIMETHYLBENZIMIDAZOLE PHOSPHORIBOSYLTRANSFERASE"/>
    <property type="match status" value="1"/>
</dbReference>
<dbReference type="SUPFAM" id="SSF52733">
    <property type="entry name" value="Nicotinate mononucleotide:5,6-dimethylbenzimidazole phosphoribosyltransferase (CobT)"/>
    <property type="match status" value="1"/>
</dbReference>
<keyword evidence="1" id="KW-0328">Glycosyltransferase</keyword>
<sequence length="92" mass="9598">MGDGKYQHNTATPLSILQTFGGFEIAALTGAYLAAAQQQLPVVVDGFICSVAALVAAHINPNLNLANMRTLRNGLLSYSALNETILTLIGPG</sequence>
<gene>
    <name evidence="1" type="ORF">H0A75_03985</name>
</gene>
<dbReference type="GO" id="GO:0008939">
    <property type="term" value="F:nicotinate-nucleotide-dimethylbenzimidazole phosphoribosyltransferase activity"/>
    <property type="evidence" value="ECO:0007669"/>
    <property type="project" value="InterPro"/>
</dbReference>
<dbReference type="Pfam" id="PF02277">
    <property type="entry name" value="DBI_PRT"/>
    <property type="match status" value="1"/>
</dbReference>
<dbReference type="EMBL" id="JACCHS010000054">
    <property type="protein sequence ID" value="NYT46900.1"/>
    <property type="molecule type" value="Genomic_DNA"/>
</dbReference>
<dbReference type="InterPro" id="IPR003200">
    <property type="entry name" value="Nict_dMeBzImd_PRibTrfase"/>
</dbReference>
<evidence type="ECO:0000313" key="2">
    <source>
        <dbReference type="Proteomes" id="UP000537890"/>
    </source>
</evidence>
<keyword evidence="1" id="KW-0808">Transferase</keyword>
<dbReference type="AlphaFoldDB" id="A0A7Z0SF08"/>
<dbReference type="PANTHER" id="PTHR43463:SF1">
    <property type="entry name" value="NICOTINATE-NUCLEOTIDE--DIMETHYLBENZIMIDAZOLE PHOSPHORIBOSYLTRANSFERASE"/>
    <property type="match status" value="1"/>
</dbReference>
<proteinExistence type="predicted"/>
<comment type="caution">
    <text evidence="1">The sequence shown here is derived from an EMBL/GenBank/DDBJ whole genome shotgun (WGS) entry which is preliminary data.</text>
</comment>
<accession>A0A7Z0SF08</accession>